<comment type="similarity">
    <text evidence="9">Belongs to the sigma-70 factor family. ECF subfamily.</text>
</comment>
<dbReference type="Gene3D" id="2.160.20.10">
    <property type="entry name" value="Single-stranded right-handed beta-helix, Pectin lyase-like"/>
    <property type="match status" value="1"/>
</dbReference>
<keyword evidence="9" id="KW-0238">DNA-binding</keyword>
<dbReference type="InterPro" id="IPR039448">
    <property type="entry name" value="Beta_helix"/>
</dbReference>
<dbReference type="PANTHER" id="PTHR40088:SF1">
    <property type="entry name" value="PECTATE LYASE PEL9"/>
    <property type="match status" value="1"/>
</dbReference>
<comment type="subcellular location">
    <subcellularLocation>
        <location evidence="2">Secreted</location>
    </subcellularLocation>
</comment>
<dbReference type="InterPro" id="IPR000838">
    <property type="entry name" value="RNA_pol_sigma70_ECF_CS"/>
</dbReference>
<dbReference type="InterPro" id="IPR013325">
    <property type="entry name" value="RNA_pol_sigma_r2"/>
</dbReference>
<keyword evidence="3" id="KW-0964">Secreted</keyword>
<keyword evidence="14" id="KW-1185">Reference proteome</keyword>
<gene>
    <name evidence="13" type="ORF">Acy02nite_14200</name>
</gene>
<evidence type="ECO:0000256" key="7">
    <source>
        <dbReference type="ARBA" id="ARBA00023239"/>
    </source>
</evidence>
<dbReference type="InterPro" id="IPR011050">
    <property type="entry name" value="Pectin_lyase_fold/virulence"/>
</dbReference>
<keyword evidence="6" id="KW-0106">Calcium</keyword>
<dbReference type="GO" id="GO:0016987">
    <property type="term" value="F:sigma factor activity"/>
    <property type="evidence" value="ECO:0007669"/>
    <property type="project" value="UniProtKB-KW"/>
</dbReference>
<dbReference type="InterPro" id="IPR014284">
    <property type="entry name" value="RNA_pol_sigma-70_dom"/>
</dbReference>
<comment type="similarity">
    <text evidence="8">Belongs to the polysaccharide lyase 9 family.</text>
</comment>
<keyword evidence="9" id="KW-0804">Transcription</keyword>
<dbReference type="Proteomes" id="UP000619479">
    <property type="component" value="Unassembled WGS sequence"/>
</dbReference>
<evidence type="ECO:0000256" key="1">
    <source>
        <dbReference type="ARBA" id="ARBA00001913"/>
    </source>
</evidence>
<evidence type="ECO:0000256" key="10">
    <source>
        <dbReference type="SAM" id="MobiDB-lite"/>
    </source>
</evidence>
<dbReference type="InterPro" id="IPR052052">
    <property type="entry name" value="Polysaccharide_Lyase_9"/>
</dbReference>
<evidence type="ECO:0000313" key="13">
    <source>
        <dbReference type="EMBL" id="GID63539.1"/>
    </source>
</evidence>
<keyword evidence="4" id="KW-0479">Metal-binding</keyword>
<evidence type="ECO:0000256" key="3">
    <source>
        <dbReference type="ARBA" id="ARBA00022525"/>
    </source>
</evidence>
<comment type="cofactor">
    <cofactor evidence="1">
        <name>Ca(2+)</name>
        <dbReference type="ChEBI" id="CHEBI:29108"/>
    </cofactor>
</comment>
<dbReference type="AlphaFoldDB" id="A0A919IDE9"/>
<dbReference type="NCBIfam" id="TIGR02937">
    <property type="entry name" value="sigma70-ECF"/>
    <property type="match status" value="1"/>
</dbReference>
<feature type="domain" description="RNA polymerase sigma-70 region 2" evidence="11">
    <location>
        <begin position="41"/>
        <end position="107"/>
    </location>
</feature>
<evidence type="ECO:0000256" key="4">
    <source>
        <dbReference type="ARBA" id="ARBA00022723"/>
    </source>
</evidence>
<dbReference type="GO" id="GO:0005576">
    <property type="term" value="C:extracellular region"/>
    <property type="evidence" value="ECO:0007669"/>
    <property type="project" value="UniProtKB-SubCell"/>
</dbReference>
<proteinExistence type="inferred from homology"/>
<dbReference type="Pfam" id="PF04542">
    <property type="entry name" value="Sigma70_r2"/>
    <property type="match status" value="1"/>
</dbReference>
<evidence type="ECO:0000256" key="9">
    <source>
        <dbReference type="RuleBase" id="RU000716"/>
    </source>
</evidence>
<evidence type="ECO:0000256" key="2">
    <source>
        <dbReference type="ARBA" id="ARBA00004613"/>
    </source>
</evidence>
<dbReference type="GO" id="GO:0003677">
    <property type="term" value="F:DNA binding"/>
    <property type="evidence" value="ECO:0007669"/>
    <property type="project" value="UniProtKB-KW"/>
</dbReference>
<dbReference type="SUPFAM" id="SSF51126">
    <property type="entry name" value="Pectin lyase-like"/>
    <property type="match status" value="1"/>
</dbReference>
<dbReference type="GO" id="GO:0016837">
    <property type="term" value="F:carbon-oxygen lyase activity, acting on polysaccharides"/>
    <property type="evidence" value="ECO:0007669"/>
    <property type="project" value="TreeGrafter"/>
</dbReference>
<dbReference type="InterPro" id="IPR007627">
    <property type="entry name" value="RNA_pol_sigma70_r2"/>
</dbReference>
<keyword evidence="9" id="KW-0805">Transcription regulation</keyword>
<dbReference type="SMART" id="SM00710">
    <property type="entry name" value="PbH1"/>
    <property type="match status" value="6"/>
</dbReference>
<accession>A0A919IDE9</accession>
<dbReference type="InterPro" id="IPR012334">
    <property type="entry name" value="Pectin_lyas_fold"/>
</dbReference>
<dbReference type="SUPFAM" id="SSF88946">
    <property type="entry name" value="Sigma2 domain of RNA polymerase sigma factors"/>
    <property type="match status" value="1"/>
</dbReference>
<name>A0A919IDE9_9ACTN</name>
<dbReference type="InterPro" id="IPR006626">
    <property type="entry name" value="PbH1"/>
</dbReference>
<keyword evidence="9" id="KW-0731">Sigma factor</keyword>
<keyword evidence="5" id="KW-0732">Signal</keyword>
<evidence type="ECO:0000259" key="11">
    <source>
        <dbReference type="Pfam" id="PF04542"/>
    </source>
</evidence>
<reference evidence="13" key="1">
    <citation type="submission" date="2021-01" db="EMBL/GenBank/DDBJ databases">
        <title>Whole genome shotgun sequence of Actinoplanes cyaneus NBRC 14990.</title>
        <authorList>
            <person name="Komaki H."/>
            <person name="Tamura T."/>
        </authorList>
    </citation>
    <scope>NUCLEOTIDE SEQUENCE</scope>
    <source>
        <strain evidence="13">NBRC 14990</strain>
    </source>
</reference>
<protein>
    <recommendedName>
        <fullName evidence="9">RNA polymerase sigma factor</fullName>
    </recommendedName>
</protein>
<dbReference type="EMBL" id="BOMH01000010">
    <property type="protein sequence ID" value="GID63539.1"/>
    <property type="molecule type" value="Genomic_DNA"/>
</dbReference>
<comment type="caution">
    <text evidence="13">The sequence shown here is derived from an EMBL/GenBank/DDBJ whole genome shotgun (WGS) entry which is preliminary data.</text>
</comment>
<evidence type="ECO:0000259" key="12">
    <source>
        <dbReference type="Pfam" id="PF13229"/>
    </source>
</evidence>
<dbReference type="Pfam" id="PF13229">
    <property type="entry name" value="Beta_helix"/>
    <property type="match status" value="1"/>
</dbReference>
<organism evidence="13 14">
    <name type="scientific">Actinoplanes cyaneus</name>
    <dbReference type="NCBI Taxonomy" id="52696"/>
    <lineage>
        <taxon>Bacteria</taxon>
        <taxon>Bacillati</taxon>
        <taxon>Actinomycetota</taxon>
        <taxon>Actinomycetes</taxon>
        <taxon>Micromonosporales</taxon>
        <taxon>Micromonosporaceae</taxon>
        <taxon>Actinoplanes</taxon>
    </lineage>
</organism>
<evidence type="ECO:0000256" key="8">
    <source>
        <dbReference type="ARBA" id="ARBA00038263"/>
    </source>
</evidence>
<dbReference type="PROSITE" id="PS01063">
    <property type="entry name" value="SIGMA70_ECF"/>
    <property type="match status" value="1"/>
</dbReference>
<feature type="region of interest" description="Disordered" evidence="10">
    <location>
        <begin position="330"/>
        <end position="362"/>
    </location>
</feature>
<evidence type="ECO:0000313" key="14">
    <source>
        <dbReference type="Proteomes" id="UP000619479"/>
    </source>
</evidence>
<sequence length="702" mass="73506">MTINLTWRSGTVAETRTTLARDTTRLVRDAQAGDPAALDELVTGHLPLIYNIVGRALDGHPDVDDIVQETMLKAIRGLTALRQPDRFRSWLVAIAYRQLQMHLRSRKMTLLRRHPEPVDVPDPASDFAERTASELVVTEQRRELAEAGRWLDDADRELLALWWQEASGRLTRAELAATLGVAPKHASVRVQRMKAQVDLARGVVRALRAKPPCTGLSQLVRPWDGTTDSVWRKRLARHVRDCAQCRTCRNSLVPPERLLLGAVALPVPIALTAALQAAIHSGSAAPAMVTTAKGTALVAALQNKALVAVTVTAVAGGGFAYAVHHSPADPEAPLSAAPPVATATTPAQNPGPRASATPTRAPAAAAADIYVSPSGSDSGDGSAEHPFASLGKAVAVVQPGRTIALRGGTYRVTSPIEITTSGTAAKRITLTGYSGERPVLDMSGVPADKWAITQTAAYWTVQGLEITGAPAQAYVCSGCRNVVLRRLTIRGSGSSGLMLRDPGTVGNQVLDSDFSDNKGSGLAVQFGDGAGNQLRGNRAFRNGGDGINLGDFRDAVTVQSNWSFRNGANGFAIGGGTPSAAATHTIRHNAAWNNDGHGFVDEGNTAALTLGNNTAYRNTGLGFAITTAPAILRYDVAVGNTQGEQGLSASARQTHNSWQGEAVTFRSADPTVAEGSRTGGGALPGTTFLATANGAGASMSGG</sequence>
<evidence type="ECO:0000256" key="5">
    <source>
        <dbReference type="ARBA" id="ARBA00022729"/>
    </source>
</evidence>
<dbReference type="RefSeq" id="WP_203738986.1">
    <property type="nucleotide sequence ID" value="NZ_BAAAUC010000011.1"/>
</dbReference>
<dbReference type="GO" id="GO:0046872">
    <property type="term" value="F:metal ion binding"/>
    <property type="evidence" value="ECO:0007669"/>
    <property type="project" value="UniProtKB-KW"/>
</dbReference>
<dbReference type="PANTHER" id="PTHR40088">
    <property type="entry name" value="PECTATE LYASE (EUROFUNG)"/>
    <property type="match status" value="1"/>
</dbReference>
<dbReference type="Gene3D" id="1.10.1740.10">
    <property type="match status" value="1"/>
</dbReference>
<dbReference type="GO" id="GO:0006352">
    <property type="term" value="P:DNA-templated transcription initiation"/>
    <property type="evidence" value="ECO:0007669"/>
    <property type="project" value="InterPro"/>
</dbReference>
<feature type="compositionally biased region" description="Low complexity" evidence="10">
    <location>
        <begin position="332"/>
        <end position="362"/>
    </location>
</feature>
<evidence type="ECO:0000256" key="6">
    <source>
        <dbReference type="ARBA" id="ARBA00022837"/>
    </source>
</evidence>
<keyword evidence="7" id="KW-0456">Lyase</keyword>
<feature type="domain" description="Right handed beta helix" evidence="12">
    <location>
        <begin position="456"/>
        <end position="614"/>
    </location>
</feature>